<dbReference type="InterPro" id="IPR036390">
    <property type="entry name" value="WH_DNA-bd_sf"/>
</dbReference>
<dbReference type="GO" id="GO:0003700">
    <property type="term" value="F:DNA-binding transcription factor activity"/>
    <property type="evidence" value="ECO:0007669"/>
    <property type="project" value="InterPro"/>
</dbReference>
<keyword evidence="3 6" id="KW-0238">DNA-binding</keyword>
<dbReference type="SUPFAM" id="SSF53850">
    <property type="entry name" value="Periplasmic binding protein-like II"/>
    <property type="match status" value="1"/>
</dbReference>
<evidence type="ECO:0000256" key="2">
    <source>
        <dbReference type="ARBA" id="ARBA00023015"/>
    </source>
</evidence>
<keyword evidence="7" id="KW-1185">Reference proteome</keyword>
<evidence type="ECO:0000256" key="3">
    <source>
        <dbReference type="ARBA" id="ARBA00023125"/>
    </source>
</evidence>
<evidence type="ECO:0000259" key="5">
    <source>
        <dbReference type="PROSITE" id="PS50931"/>
    </source>
</evidence>
<dbReference type="Proteomes" id="UP000588647">
    <property type="component" value="Unassembled WGS sequence"/>
</dbReference>
<name>A0A7W6MNP8_9HYPH</name>
<evidence type="ECO:0000256" key="1">
    <source>
        <dbReference type="ARBA" id="ARBA00009437"/>
    </source>
</evidence>
<dbReference type="FunFam" id="1.10.10.10:FF:000001">
    <property type="entry name" value="LysR family transcriptional regulator"/>
    <property type="match status" value="1"/>
</dbReference>
<dbReference type="GO" id="GO:0005829">
    <property type="term" value="C:cytosol"/>
    <property type="evidence" value="ECO:0007669"/>
    <property type="project" value="TreeGrafter"/>
</dbReference>
<evidence type="ECO:0000313" key="7">
    <source>
        <dbReference type="Proteomes" id="UP000588647"/>
    </source>
</evidence>
<organism evidence="6 7">
    <name type="scientific">Aurantimonas endophytica</name>
    <dbReference type="NCBI Taxonomy" id="1522175"/>
    <lineage>
        <taxon>Bacteria</taxon>
        <taxon>Pseudomonadati</taxon>
        <taxon>Pseudomonadota</taxon>
        <taxon>Alphaproteobacteria</taxon>
        <taxon>Hyphomicrobiales</taxon>
        <taxon>Aurantimonadaceae</taxon>
        <taxon>Aurantimonas</taxon>
    </lineage>
</organism>
<dbReference type="AlphaFoldDB" id="A0A7W6MNP8"/>
<sequence length="325" mass="35412">MELRQLRYFLQIADSGSFSRAAEVLSVAQPSLSQHVRSLEDELGVNLLARHPRGVTATEQGRLLCDHVRLILREVERSREALQAAADSPAGVVVLGLPTSACRGLAVPLIRAAAERYPRIAIHLVEAMTGSLDEWMQTGKVDVALLYDRKVFENIVANDVMVEALQLILPAGHELAGRRAVPYREALALPLVLPQRPHVIREVVETFAARADAELTIAVNCDSLQAIVALVLDGNASIYPSFALREEIDRGELVAIPLVDPTPTWRLSIVMSRKAADGRASMAVARLLDEVARSLVAAGIWDAQLRRAPGTSITDLHPFPSKDLS</sequence>
<proteinExistence type="inferred from homology"/>
<dbReference type="PRINTS" id="PR00039">
    <property type="entry name" value="HTHLYSR"/>
</dbReference>
<keyword evidence="4" id="KW-0804">Transcription</keyword>
<dbReference type="EMBL" id="JACIEM010000001">
    <property type="protein sequence ID" value="MBB4002057.1"/>
    <property type="molecule type" value="Genomic_DNA"/>
</dbReference>
<dbReference type="InterPro" id="IPR005119">
    <property type="entry name" value="LysR_subst-bd"/>
</dbReference>
<dbReference type="Pfam" id="PF03466">
    <property type="entry name" value="LysR_substrate"/>
    <property type="match status" value="1"/>
</dbReference>
<dbReference type="GO" id="GO:0003677">
    <property type="term" value="F:DNA binding"/>
    <property type="evidence" value="ECO:0007669"/>
    <property type="project" value="UniProtKB-KW"/>
</dbReference>
<dbReference type="SUPFAM" id="SSF46785">
    <property type="entry name" value="Winged helix' DNA-binding domain"/>
    <property type="match status" value="1"/>
</dbReference>
<comment type="caution">
    <text evidence="6">The sequence shown here is derived from an EMBL/GenBank/DDBJ whole genome shotgun (WGS) entry which is preliminary data.</text>
</comment>
<evidence type="ECO:0000313" key="6">
    <source>
        <dbReference type="EMBL" id="MBB4002057.1"/>
    </source>
</evidence>
<accession>A0A7W6MNP8</accession>
<feature type="domain" description="HTH lysR-type" evidence="5">
    <location>
        <begin position="1"/>
        <end position="58"/>
    </location>
</feature>
<dbReference type="Pfam" id="PF00126">
    <property type="entry name" value="HTH_1"/>
    <property type="match status" value="1"/>
</dbReference>
<keyword evidence="2" id="KW-0805">Transcription regulation</keyword>
<dbReference type="InterPro" id="IPR000847">
    <property type="entry name" value="LysR_HTH_N"/>
</dbReference>
<reference evidence="6 7" key="1">
    <citation type="submission" date="2020-08" db="EMBL/GenBank/DDBJ databases">
        <title>Genomic Encyclopedia of Type Strains, Phase IV (KMG-IV): sequencing the most valuable type-strain genomes for metagenomic binning, comparative biology and taxonomic classification.</title>
        <authorList>
            <person name="Goeker M."/>
        </authorList>
    </citation>
    <scope>NUCLEOTIDE SEQUENCE [LARGE SCALE GENOMIC DNA]</scope>
    <source>
        <strain evidence="6 7">DSM 103570</strain>
    </source>
</reference>
<dbReference type="Gene3D" id="3.40.190.10">
    <property type="entry name" value="Periplasmic binding protein-like II"/>
    <property type="match status" value="2"/>
</dbReference>
<comment type="similarity">
    <text evidence="1">Belongs to the LysR transcriptional regulatory family.</text>
</comment>
<gene>
    <name evidence="6" type="ORF">GGR03_001104</name>
</gene>
<protein>
    <submittedName>
        <fullName evidence="6">DNA-binding transcriptional LysR family regulator</fullName>
    </submittedName>
</protein>
<dbReference type="PANTHER" id="PTHR30419">
    <property type="entry name" value="HTH-TYPE TRANSCRIPTIONAL REGULATOR YBHD"/>
    <property type="match status" value="1"/>
</dbReference>
<dbReference type="InterPro" id="IPR036388">
    <property type="entry name" value="WH-like_DNA-bd_sf"/>
</dbReference>
<evidence type="ECO:0000256" key="4">
    <source>
        <dbReference type="ARBA" id="ARBA00023163"/>
    </source>
</evidence>
<dbReference type="InterPro" id="IPR050950">
    <property type="entry name" value="HTH-type_LysR_regulators"/>
</dbReference>
<dbReference type="Gene3D" id="1.10.10.10">
    <property type="entry name" value="Winged helix-like DNA-binding domain superfamily/Winged helix DNA-binding domain"/>
    <property type="match status" value="1"/>
</dbReference>
<dbReference type="RefSeq" id="WP_183206553.1">
    <property type="nucleotide sequence ID" value="NZ_JAAAMM010000001.1"/>
</dbReference>
<dbReference type="PROSITE" id="PS50931">
    <property type="entry name" value="HTH_LYSR"/>
    <property type="match status" value="1"/>
</dbReference>